<keyword evidence="3" id="KW-1133">Transmembrane helix</keyword>
<dbReference type="GO" id="GO:0016020">
    <property type="term" value="C:membrane"/>
    <property type="evidence" value="ECO:0007669"/>
    <property type="project" value="UniProtKB-SubCell"/>
</dbReference>
<gene>
    <name evidence="4" type="ORF">CHH28_05560</name>
</gene>
<evidence type="ECO:0000256" key="1">
    <source>
        <dbReference type="ARBA" id="ARBA00004167"/>
    </source>
</evidence>
<sequence length="303" mass="34808">MHLTMNLLVKNEADIIAENIKVHAALGVDSFVVMDNGSTDGTVAVVKALSQQYHITLIERPELDYQQSNWKTEMARIARKEHGADWTIANDADEFWIPRQGSLKDELSKTGSIISCRRRNVLFDQHAFDAQRPFYTQTNCVQYPVLYQKGTERKTDQMSIMLGNIHGKVMVRSLGMLRIKGGNHRAWHAWGWWNQRHSDNITVYHYPIRCKQRFLNNIQNRAQLLEKGVTKMGDHYRRWVGLLQQDQMDCEFKRLVLTPEYKSCLLDLGVIEEDTHARDTISAILSGAMPVVETSKNNALQPA</sequence>
<dbReference type="Gene3D" id="3.90.550.10">
    <property type="entry name" value="Spore Coat Polysaccharide Biosynthesis Protein SpsA, Chain A"/>
    <property type="match status" value="1"/>
</dbReference>
<accession>A0A222FI68</accession>
<evidence type="ECO:0000313" key="4">
    <source>
        <dbReference type="EMBL" id="ASP38184.1"/>
    </source>
</evidence>
<evidence type="ECO:0000256" key="2">
    <source>
        <dbReference type="ARBA" id="ARBA00022692"/>
    </source>
</evidence>
<dbReference type="AlphaFoldDB" id="A0A222FI68"/>
<evidence type="ECO:0000313" key="5">
    <source>
        <dbReference type="Proteomes" id="UP000202440"/>
    </source>
</evidence>
<keyword evidence="5" id="KW-1185">Reference proteome</keyword>
<dbReference type="KEGG" id="bsan:CHH28_05560"/>
<dbReference type="InterPro" id="IPR029044">
    <property type="entry name" value="Nucleotide-diphossugar_trans"/>
</dbReference>
<dbReference type="EMBL" id="CP022530">
    <property type="protein sequence ID" value="ASP38184.1"/>
    <property type="molecule type" value="Genomic_DNA"/>
</dbReference>
<dbReference type="GO" id="GO:0005737">
    <property type="term" value="C:cytoplasm"/>
    <property type="evidence" value="ECO:0007669"/>
    <property type="project" value="TreeGrafter"/>
</dbReference>
<proteinExistence type="predicted"/>
<organism evidence="4 5">
    <name type="scientific">Bacterioplanes sanyensis</name>
    <dbReference type="NCBI Taxonomy" id="1249553"/>
    <lineage>
        <taxon>Bacteria</taxon>
        <taxon>Pseudomonadati</taxon>
        <taxon>Pseudomonadota</taxon>
        <taxon>Gammaproteobacteria</taxon>
        <taxon>Oceanospirillales</taxon>
        <taxon>Oceanospirillaceae</taxon>
        <taxon>Bacterioplanes</taxon>
    </lineage>
</organism>
<keyword evidence="3" id="KW-0472">Membrane</keyword>
<evidence type="ECO:0008006" key="6">
    <source>
        <dbReference type="Google" id="ProtNLM"/>
    </source>
</evidence>
<dbReference type="Pfam" id="PF13704">
    <property type="entry name" value="Glyco_tranf_2_4"/>
    <property type="match status" value="1"/>
</dbReference>
<dbReference type="PANTHER" id="PTHR21461:SF69">
    <property type="entry name" value="GLYCOSYLTRANSFERASE FAMILY 92 PROTEIN"/>
    <property type="match status" value="1"/>
</dbReference>
<dbReference type="PANTHER" id="PTHR21461">
    <property type="entry name" value="GLYCOSYLTRANSFERASE FAMILY 92 PROTEIN"/>
    <property type="match status" value="1"/>
</dbReference>
<comment type="subcellular location">
    <subcellularLocation>
        <location evidence="1">Membrane</location>
        <topology evidence="1">Single-pass membrane protein</topology>
    </subcellularLocation>
</comment>
<dbReference type="GO" id="GO:0016757">
    <property type="term" value="F:glycosyltransferase activity"/>
    <property type="evidence" value="ECO:0007669"/>
    <property type="project" value="TreeGrafter"/>
</dbReference>
<name>A0A222FI68_9GAMM</name>
<protein>
    <recommendedName>
        <fullName evidence="6">Glycosyl transferase family 2</fullName>
    </recommendedName>
</protein>
<dbReference type="SUPFAM" id="SSF53448">
    <property type="entry name" value="Nucleotide-diphospho-sugar transferases"/>
    <property type="match status" value="1"/>
</dbReference>
<dbReference type="Proteomes" id="UP000202440">
    <property type="component" value="Chromosome"/>
</dbReference>
<reference evidence="4 5" key="1">
    <citation type="submission" date="2017-07" db="EMBL/GenBank/DDBJ databases">
        <title>Annotated genome sequence of Bacterioplanes sanyensis isolated from Red Sea.</title>
        <authorList>
            <person name="Rehman Z.U."/>
        </authorList>
    </citation>
    <scope>NUCLEOTIDE SEQUENCE [LARGE SCALE GENOMIC DNA]</scope>
    <source>
        <strain evidence="4 5">NV9</strain>
    </source>
</reference>
<evidence type="ECO:0000256" key="3">
    <source>
        <dbReference type="ARBA" id="ARBA00022989"/>
    </source>
</evidence>
<keyword evidence="2" id="KW-0812">Transmembrane</keyword>